<feature type="region of interest" description="Disordered" evidence="3">
    <location>
        <begin position="603"/>
        <end position="665"/>
    </location>
</feature>
<organism evidence="6 7">
    <name type="scientific">Candidatus Rhodobacter oscarellae</name>
    <dbReference type="NCBI Taxonomy" id="1675527"/>
    <lineage>
        <taxon>Bacteria</taxon>
        <taxon>Pseudomonadati</taxon>
        <taxon>Pseudomonadota</taxon>
        <taxon>Alphaproteobacteria</taxon>
        <taxon>Rhodobacterales</taxon>
        <taxon>Rhodobacter group</taxon>
        <taxon>Rhodobacter</taxon>
    </lineage>
</organism>
<dbReference type="InterPro" id="IPR050557">
    <property type="entry name" value="RTX_toxin/Mannuronan_C5-epim"/>
</dbReference>
<feature type="domain" description="Cadherin-like" evidence="5">
    <location>
        <begin position="677"/>
        <end position="769"/>
    </location>
</feature>
<dbReference type="Gene3D" id="2.150.10.10">
    <property type="entry name" value="Serralysin-like metalloprotease, C-terminal"/>
    <property type="match status" value="4"/>
</dbReference>
<gene>
    <name evidence="6" type="ORF">AIOL_003611</name>
</gene>
<dbReference type="GO" id="GO:0016539">
    <property type="term" value="P:intein-mediated protein splicing"/>
    <property type="evidence" value="ECO:0007669"/>
    <property type="project" value="InterPro"/>
</dbReference>
<reference evidence="6 7" key="1">
    <citation type="submission" date="2015-06" db="EMBL/GenBank/DDBJ databases">
        <title>Draft genome sequence of an Alphaproteobacteria species associated to the Mediterranean sponge Oscarella lobularis.</title>
        <authorList>
            <person name="Jourda C."/>
            <person name="Santini S."/>
            <person name="Claverie J.-M."/>
        </authorList>
    </citation>
    <scope>NUCLEOTIDE SEQUENCE [LARGE SCALE GENOMIC DNA]</scope>
    <source>
        <strain evidence="6">IGS</strain>
    </source>
</reference>
<accession>A0A0J9GYV1</accession>
<proteinExistence type="predicted"/>
<dbReference type="GO" id="GO:0005509">
    <property type="term" value="F:calcium ion binding"/>
    <property type="evidence" value="ECO:0007669"/>
    <property type="project" value="InterPro"/>
</dbReference>
<evidence type="ECO:0000256" key="2">
    <source>
        <dbReference type="ARBA" id="ARBA00022525"/>
    </source>
</evidence>
<dbReference type="STRING" id="1675527.AIOL_003611"/>
<dbReference type="Gene3D" id="2.60.40.2810">
    <property type="match status" value="1"/>
</dbReference>
<dbReference type="Proteomes" id="UP000037178">
    <property type="component" value="Unassembled WGS sequence"/>
</dbReference>
<dbReference type="NCBIfam" id="NF012211">
    <property type="entry name" value="tand_rpt_95"/>
    <property type="match status" value="2"/>
</dbReference>
<feature type="domain" description="Hedgehog/Intein (Hint)" evidence="4">
    <location>
        <begin position="1292"/>
        <end position="1438"/>
    </location>
</feature>
<evidence type="ECO:0000313" key="7">
    <source>
        <dbReference type="Proteomes" id="UP000037178"/>
    </source>
</evidence>
<dbReference type="SUPFAM" id="SSF51120">
    <property type="entry name" value="beta-Roll"/>
    <property type="match status" value="3"/>
</dbReference>
<dbReference type="EMBL" id="LFTY01000002">
    <property type="protein sequence ID" value="KMW58633.1"/>
    <property type="molecule type" value="Genomic_DNA"/>
</dbReference>
<dbReference type="SUPFAM" id="SSF51294">
    <property type="entry name" value="Hedgehog/intein (Hint) domain"/>
    <property type="match status" value="1"/>
</dbReference>
<feature type="compositionally biased region" description="Polar residues" evidence="3">
    <location>
        <begin position="650"/>
        <end position="665"/>
    </location>
</feature>
<dbReference type="SUPFAM" id="SSF49899">
    <property type="entry name" value="Concanavalin A-like lectins/glucanases"/>
    <property type="match status" value="1"/>
</dbReference>
<feature type="compositionally biased region" description="Acidic residues" evidence="3">
    <location>
        <begin position="937"/>
        <end position="949"/>
    </location>
</feature>
<protein>
    <submittedName>
        <fullName evidence="6">Alkaline phosphatase</fullName>
        <ecNumber evidence="6">3.1.3.1</ecNumber>
    </submittedName>
</protein>
<dbReference type="InterPro" id="IPR028992">
    <property type="entry name" value="Hedgehog/Intein_dom"/>
</dbReference>
<keyword evidence="2" id="KW-0964">Secreted</keyword>
<dbReference type="PROSITE" id="PS00330">
    <property type="entry name" value="HEMOLYSIN_CALCIUM"/>
    <property type="match status" value="4"/>
</dbReference>
<evidence type="ECO:0000259" key="5">
    <source>
        <dbReference type="Pfam" id="PF17892"/>
    </source>
</evidence>
<dbReference type="Gene3D" id="2.170.16.10">
    <property type="entry name" value="Hedgehog/Intein (Hint) domain"/>
    <property type="match status" value="1"/>
</dbReference>
<feature type="compositionally biased region" description="Low complexity" evidence="3">
    <location>
        <begin position="918"/>
        <end position="936"/>
    </location>
</feature>
<feature type="region of interest" description="Disordered" evidence="3">
    <location>
        <begin position="898"/>
        <end position="1009"/>
    </location>
</feature>
<dbReference type="InterPro" id="IPR013320">
    <property type="entry name" value="ConA-like_dom_sf"/>
</dbReference>
<dbReference type="Pfam" id="PF17892">
    <property type="entry name" value="Cadherin_5"/>
    <property type="match status" value="1"/>
</dbReference>
<dbReference type="Pfam" id="PF13403">
    <property type="entry name" value="Hint_2"/>
    <property type="match status" value="1"/>
</dbReference>
<evidence type="ECO:0000256" key="3">
    <source>
        <dbReference type="SAM" id="MobiDB-lite"/>
    </source>
</evidence>
<dbReference type="PROSITE" id="PS50817">
    <property type="entry name" value="INTEIN_N_TER"/>
    <property type="match status" value="1"/>
</dbReference>
<dbReference type="InterPro" id="IPR001343">
    <property type="entry name" value="Hemolysn_Ca-bd"/>
</dbReference>
<dbReference type="InterPro" id="IPR018511">
    <property type="entry name" value="Hemolysin-typ_Ca-bd_CS"/>
</dbReference>
<dbReference type="InterPro" id="IPR006141">
    <property type="entry name" value="Intein_N"/>
</dbReference>
<dbReference type="PATRIC" id="fig|1675527.3.peg.3781"/>
<dbReference type="Gene3D" id="2.60.120.200">
    <property type="match status" value="1"/>
</dbReference>
<dbReference type="OrthoDB" id="6305173at2"/>
<dbReference type="InterPro" id="IPR011049">
    <property type="entry name" value="Serralysin-like_metalloprot_C"/>
</dbReference>
<feature type="compositionally biased region" description="Polar residues" evidence="3">
    <location>
        <begin position="622"/>
        <end position="638"/>
    </location>
</feature>
<dbReference type="EC" id="3.1.3.1" evidence="6"/>
<dbReference type="Gene3D" id="2.60.40.3440">
    <property type="match status" value="1"/>
</dbReference>
<sequence length="1490" mass="153827">MSNFDPNSVTGLVGLWDFINGNANADTGLADGIAQNGAFEGNAGASGDRAHFDGHGDRFDVIADDDDDDVFDNLDKGTIEVQFTQDSHIGSSPDTLVSRGEYEDAGDDGYFSISVLANGAVQVIHCNDNGDEEILTTSAGLVDPGDLINVKYSWDINSGVTLEVENLDDGSTASVNSSQTGLSMDIGDDDASFTFGARENDDDDYDRFFDGSIDYVAIYESGEPPVVDPNGVVDGEADGEVMELGYDDSNAPTDQGGDLITEDADVIFGNGGDDTISGAGGNDTIYGDSGTDGAPAREIFEWSEAAGFGNNVQTTGFSQDTGSTTITFDVESQSSGVDTQFETELQNTQDLDAGVGAQSSLESILNGNANSALYSWTSEEPIQNVEFRINDIDGDGRVVVRAYDEFGNEIPVTLSDAGSGLTLSGNTASSNDDDYTQDSAFEHSVLVTIAGPVASWTVEHQQDGGNNTGINVTDIAFDVNATFGEPGDDVITGGDGADEMYGEDGDDTFIVASGAEGDGDVITGGNGPDDSADNDTLDLRGAGQVTINASADGSDDGAQSGTVTFSDGSMLTFSQIETILTDPQNEAPTANDDTVNVDEDQSVTFNPTANDTDPDGDPLEVTSISDPANGTLTDNGDGTYTYEPDPNYNGPDSVTYTIQDPSGETSTATVTFNVAPVNDDPVANDDSGSTLQGTPVEVNLLGNDTDVDGDTLEIASVSVPASQGAVVDNGNGTVTFTPAVAFVGDAEITYTVSDGNGGSDTGTATVTVTDVIGPVDGLNSGEVMAPGYTDVEGDMIDGTDGDNDTIFGNGGDDTIDSGVGDDTVYGGAGDDVFVLADDAENIDNDVIIGGETDEDDGGDLLDASDFEDDLTVDITAPETGTITDGVDTTTFEEIEMIETGSGDDTVMGSTGDDYVQTNGGDDSVVGGDGNDTLLSGDGEDTLEGGDGDDSLVGGDEADTIMGGDGADTIDGGRGGDELDGGAGDDSILGGNDDDTITGGDGADTVDGGDGDNLIDTSGSAPLLDDKNGDGFGFGPYGPLPGLIADSNENDDRDLVTAGSGDDTIITGDDDDTIIAGSGDNVIDAGIDDDSITSTFGDDFIVGGEGSDTISAGAGDDTIYGGLDPAVVPFDGADIPDDGSFPNGGDPDPENGRDYIEGGAGNDLIYGQDDDDTILGGGGADTIFGGVDDDSILGGNSKDDIYGGQGADTMRGENDRDEFFIDEREHAFGDVVDGGTGGNDVDTLDLRGLGRLQVVGETVDADGDSTSGTVNFLAADGSVEGSLEFTEIERLIICFTPGARIATPRGEISVEDLHVGDRVITRDDGVQAINWIGSKKVTGKDLLADPKLRPVLIKKGALGNNLPERDMMVSPNHRMLVANSQTQVLFDEREVLVAAKHLVGQPGVHQIDTLGTEYIHVMFDRHQVILGDGAWTESFQPGDHSLSGIDADQRDEIFTLFPELQSRQGRRAYGSARQSLKAHEARMLRQTMAAE</sequence>
<dbReference type="PANTHER" id="PTHR38340:SF1">
    <property type="entry name" value="S-LAYER PROTEIN"/>
    <property type="match status" value="1"/>
</dbReference>
<comment type="caution">
    <text evidence="6">The sequence shown here is derived from an EMBL/GenBank/DDBJ whole genome shotgun (WGS) entry which is preliminary data.</text>
</comment>
<dbReference type="PANTHER" id="PTHR38340">
    <property type="entry name" value="S-LAYER PROTEIN"/>
    <property type="match status" value="1"/>
</dbReference>
<dbReference type="InterPro" id="IPR041690">
    <property type="entry name" value="Cadherin_5"/>
</dbReference>
<comment type="subcellular location">
    <subcellularLocation>
        <location evidence="1">Secreted</location>
    </subcellularLocation>
</comment>
<dbReference type="PRINTS" id="PR00313">
    <property type="entry name" value="CABNDNGRPT"/>
</dbReference>
<dbReference type="GO" id="GO:0005576">
    <property type="term" value="C:extracellular region"/>
    <property type="evidence" value="ECO:0007669"/>
    <property type="project" value="UniProtKB-SubCell"/>
</dbReference>
<dbReference type="GO" id="GO:0004035">
    <property type="term" value="F:alkaline phosphatase activity"/>
    <property type="evidence" value="ECO:0007669"/>
    <property type="project" value="UniProtKB-EC"/>
</dbReference>
<keyword evidence="6" id="KW-0378">Hydrolase</keyword>
<feature type="region of interest" description="Disordered" evidence="3">
    <location>
        <begin position="1133"/>
        <end position="1171"/>
    </location>
</feature>
<evidence type="ECO:0000313" key="6">
    <source>
        <dbReference type="EMBL" id="KMW58633.1"/>
    </source>
</evidence>
<dbReference type="Pfam" id="PF00353">
    <property type="entry name" value="HemolysinCabind"/>
    <property type="match status" value="10"/>
</dbReference>
<evidence type="ECO:0000259" key="4">
    <source>
        <dbReference type="Pfam" id="PF13403"/>
    </source>
</evidence>
<name>A0A0J9GYV1_9RHOB</name>
<dbReference type="Pfam" id="PF17963">
    <property type="entry name" value="Big_9"/>
    <property type="match status" value="1"/>
</dbReference>
<keyword evidence="7" id="KW-1185">Reference proteome</keyword>
<evidence type="ECO:0000256" key="1">
    <source>
        <dbReference type="ARBA" id="ARBA00004613"/>
    </source>
</evidence>
<dbReference type="InterPro" id="IPR036844">
    <property type="entry name" value="Hint_dom_sf"/>
</dbReference>